<dbReference type="KEGG" id="hhe:HH_1354"/>
<keyword evidence="2 5" id="KW-0812">Transmembrane</keyword>
<dbReference type="STRING" id="235279.HH_1354"/>
<accession>Q7VGG7</accession>
<organism evidence="7 8">
    <name type="scientific">Helicobacter hepaticus (strain ATCC 51449 / 3B1)</name>
    <dbReference type="NCBI Taxonomy" id="235279"/>
    <lineage>
        <taxon>Bacteria</taxon>
        <taxon>Pseudomonadati</taxon>
        <taxon>Campylobacterota</taxon>
        <taxon>Epsilonproteobacteria</taxon>
        <taxon>Campylobacterales</taxon>
        <taxon>Helicobacteraceae</taxon>
        <taxon>Helicobacter</taxon>
    </lineage>
</organism>
<dbReference type="Pfam" id="PF06271">
    <property type="entry name" value="RDD"/>
    <property type="match status" value="1"/>
</dbReference>
<keyword evidence="4 5" id="KW-0472">Membrane</keyword>
<evidence type="ECO:0000256" key="3">
    <source>
        <dbReference type="ARBA" id="ARBA00022989"/>
    </source>
</evidence>
<dbReference type="eggNOG" id="COG1714">
    <property type="taxonomic scope" value="Bacteria"/>
</dbReference>
<dbReference type="OrthoDB" id="5349007at2"/>
<feature type="domain" description="RDD" evidence="6">
    <location>
        <begin position="45"/>
        <end position="174"/>
    </location>
</feature>
<dbReference type="Proteomes" id="UP000002495">
    <property type="component" value="Chromosome"/>
</dbReference>
<gene>
    <name evidence="7" type="ordered locus">HH_1354</name>
</gene>
<keyword evidence="8" id="KW-1185">Reference proteome</keyword>
<evidence type="ECO:0000256" key="4">
    <source>
        <dbReference type="ARBA" id="ARBA00023136"/>
    </source>
</evidence>
<feature type="transmembrane region" description="Helical" evidence="5">
    <location>
        <begin position="144"/>
        <end position="162"/>
    </location>
</feature>
<sequence length="192" mass="22000">MGTPKRWRKIKSAQKTTPLAHSVKKSQWINIYNFSLKKQLQLMHASERLKAFITDMFMINMPLLYLTTYVFLDGKEAFTHNQSVIFACGIGYGFITSLFLALSSQTPGFRYMHLQLVRSESNSNKSTQNIAYCKVGFLRAFARYVLWVIGTSFLFGILIGILRRDGRCLHDVLCKTQVISQDDESITHQTLS</sequence>
<evidence type="ECO:0000256" key="1">
    <source>
        <dbReference type="ARBA" id="ARBA00004141"/>
    </source>
</evidence>
<proteinExistence type="predicted"/>
<protein>
    <recommendedName>
        <fullName evidence="6">RDD domain-containing protein</fullName>
    </recommendedName>
</protein>
<evidence type="ECO:0000313" key="7">
    <source>
        <dbReference type="EMBL" id="AAP77951.1"/>
    </source>
</evidence>
<dbReference type="RefSeq" id="WP_011116194.1">
    <property type="nucleotide sequence ID" value="NC_004917.1"/>
</dbReference>
<keyword evidence="3 5" id="KW-1133">Transmembrane helix</keyword>
<evidence type="ECO:0000256" key="5">
    <source>
        <dbReference type="SAM" id="Phobius"/>
    </source>
</evidence>
<comment type="subcellular location">
    <subcellularLocation>
        <location evidence="1">Membrane</location>
        <topology evidence="1">Multi-pass membrane protein</topology>
    </subcellularLocation>
</comment>
<feature type="transmembrane region" description="Helical" evidence="5">
    <location>
        <begin position="52"/>
        <end position="72"/>
    </location>
</feature>
<name>Q7VGG7_HELHP</name>
<feature type="transmembrane region" description="Helical" evidence="5">
    <location>
        <begin position="84"/>
        <end position="102"/>
    </location>
</feature>
<reference evidence="7 8" key="1">
    <citation type="journal article" date="2003" name="Proc. Natl. Acad. Sci. U.S.A.">
        <title>The complete genome sequence of the carcinogenic bacterium Helicobacter hepaticus.</title>
        <authorList>
            <person name="Suerbaum S."/>
            <person name="Josenhans C."/>
            <person name="Sterzenbach T."/>
            <person name="Drescher B."/>
            <person name="Brandt P."/>
            <person name="Bell M."/>
            <person name="Droege M."/>
            <person name="Fartmann B."/>
            <person name="Fischer H.-P."/>
            <person name="Ge Z."/>
            <person name="Hoerster A."/>
            <person name="Holland R."/>
            <person name="Klein K."/>
            <person name="Koenig J."/>
            <person name="Macko L."/>
            <person name="Mendz G.L."/>
            <person name="Nyakatura G."/>
            <person name="Schauer D.B."/>
            <person name="Shen Z."/>
            <person name="Weber J."/>
            <person name="Frosch M."/>
            <person name="Fox J.G."/>
        </authorList>
    </citation>
    <scope>NUCLEOTIDE SEQUENCE [LARGE SCALE GENOMIC DNA]</scope>
    <source>
        <strain evidence="8">ATCC 51449 / 3B1</strain>
    </source>
</reference>
<dbReference type="EMBL" id="AE017125">
    <property type="protein sequence ID" value="AAP77951.1"/>
    <property type="molecule type" value="Genomic_DNA"/>
</dbReference>
<dbReference type="HOGENOM" id="CLU_121376_0_0_7"/>
<evidence type="ECO:0000256" key="2">
    <source>
        <dbReference type="ARBA" id="ARBA00022692"/>
    </source>
</evidence>
<evidence type="ECO:0000259" key="6">
    <source>
        <dbReference type="Pfam" id="PF06271"/>
    </source>
</evidence>
<dbReference type="InterPro" id="IPR010432">
    <property type="entry name" value="RDD"/>
</dbReference>
<dbReference type="GO" id="GO:0016020">
    <property type="term" value="C:membrane"/>
    <property type="evidence" value="ECO:0007669"/>
    <property type="project" value="UniProtKB-SubCell"/>
</dbReference>
<evidence type="ECO:0000313" key="8">
    <source>
        <dbReference type="Proteomes" id="UP000002495"/>
    </source>
</evidence>
<dbReference type="AlphaFoldDB" id="Q7VGG7"/>